<dbReference type="EMBL" id="PSQE01000002">
    <property type="protein sequence ID" value="RHN76253.1"/>
    <property type="molecule type" value="Genomic_DNA"/>
</dbReference>
<dbReference type="Proteomes" id="UP000265566">
    <property type="component" value="Chromosome 2"/>
</dbReference>
<proteinExistence type="predicted"/>
<protein>
    <submittedName>
        <fullName evidence="1">Uncharacterized protein</fullName>
    </submittedName>
</protein>
<gene>
    <name evidence="1" type="ORF">MtrunA17_Chr2g0330021</name>
</gene>
<comment type="caution">
    <text evidence="1">The sequence shown here is derived from an EMBL/GenBank/DDBJ whole genome shotgun (WGS) entry which is preliminary data.</text>
</comment>
<sequence length="80" mass="8819">MLSGYIIDHDGESGKPYTLFSAPDYPQVYPYLGFGADDDMDISKLDSSQIDLEASTSAFSGLQDAARPEFDLESLLIRHI</sequence>
<organism evidence="1 2">
    <name type="scientific">Medicago truncatula</name>
    <name type="common">Barrel medic</name>
    <name type="synonym">Medicago tribuloides</name>
    <dbReference type="NCBI Taxonomy" id="3880"/>
    <lineage>
        <taxon>Eukaryota</taxon>
        <taxon>Viridiplantae</taxon>
        <taxon>Streptophyta</taxon>
        <taxon>Embryophyta</taxon>
        <taxon>Tracheophyta</taxon>
        <taxon>Spermatophyta</taxon>
        <taxon>Magnoliopsida</taxon>
        <taxon>eudicotyledons</taxon>
        <taxon>Gunneridae</taxon>
        <taxon>Pentapetalae</taxon>
        <taxon>rosids</taxon>
        <taxon>fabids</taxon>
        <taxon>Fabales</taxon>
        <taxon>Fabaceae</taxon>
        <taxon>Papilionoideae</taxon>
        <taxon>50 kb inversion clade</taxon>
        <taxon>NPAAA clade</taxon>
        <taxon>Hologalegina</taxon>
        <taxon>IRL clade</taxon>
        <taxon>Trifolieae</taxon>
        <taxon>Medicago</taxon>
    </lineage>
</organism>
<reference evidence="2" key="1">
    <citation type="journal article" date="2018" name="Nat. Plants">
        <title>Whole-genome landscape of Medicago truncatula symbiotic genes.</title>
        <authorList>
            <person name="Pecrix Y."/>
            <person name="Staton S.E."/>
            <person name="Sallet E."/>
            <person name="Lelandais-Briere C."/>
            <person name="Moreau S."/>
            <person name="Carrere S."/>
            <person name="Blein T."/>
            <person name="Jardinaud M.F."/>
            <person name="Latrasse D."/>
            <person name="Zouine M."/>
            <person name="Zahm M."/>
            <person name="Kreplak J."/>
            <person name="Mayjonade B."/>
            <person name="Satge C."/>
            <person name="Perez M."/>
            <person name="Cauet S."/>
            <person name="Marande W."/>
            <person name="Chantry-Darmon C."/>
            <person name="Lopez-Roques C."/>
            <person name="Bouchez O."/>
            <person name="Berard A."/>
            <person name="Debelle F."/>
            <person name="Munos S."/>
            <person name="Bendahmane A."/>
            <person name="Berges H."/>
            <person name="Niebel A."/>
            <person name="Buitink J."/>
            <person name="Frugier F."/>
            <person name="Benhamed M."/>
            <person name="Crespi M."/>
            <person name="Gouzy J."/>
            <person name="Gamas P."/>
        </authorList>
    </citation>
    <scope>NUCLEOTIDE SEQUENCE [LARGE SCALE GENOMIC DNA]</scope>
    <source>
        <strain evidence="2">cv. Jemalong A17</strain>
    </source>
</reference>
<accession>A0A396JIY4</accession>
<dbReference type="AlphaFoldDB" id="A0A396JIY4"/>
<evidence type="ECO:0000313" key="1">
    <source>
        <dbReference type="EMBL" id="RHN76253.1"/>
    </source>
</evidence>
<dbReference type="Gramene" id="rna12546">
    <property type="protein sequence ID" value="RHN76253.1"/>
    <property type="gene ID" value="gene12546"/>
</dbReference>
<name>A0A396JIY4_MEDTR</name>
<evidence type="ECO:0000313" key="2">
    <source>
        <dbReference type="Proteomes" id="UP000265566"/>
    </source>
</evidence>